<proteinExistence type="predicted"/>
<organism evidence="3 4">
    <name type="scientific">Roseivivax isoporae LMG 25204</name>
    <dbReference type="NCBI Taxonomy" id="1449351"/>
    <lineage>
        <taxon>Bacteria</taxon>
        <taxon>Pseudomonadati</taxon>
        <taxon>Pseudomonadota</taxon>
        <taxon>Alphaproteobacteria</taxon>
        <taxon>Rhodobacterales</taxon>
        <taxon>Roseobacteraceae</taxon>
        <taxon>Roseivivax</taxon>
    </lineage>
</organism>
<dbReference type="RefSeq" id="WP_043767494.1">
    <property type="nucleotide sequence ID" value="NZ_JAME01000006.1"/>
</dbReference>
<evidence type="ECO:0000313" key="3">
    <source>
        <dbReference type="EMBL" id="ETX29863.1"/>
    </source>
</evidence>
<evidence type="ECO:0000259" key="2">
    <source>
        <dbReference type="PROSITE" id="PS50056"/>
    </source>
</evidence>
<dbReference type="OrthoDB" id="9806482at2"/>
<dbReference type="InterPro" id="IPR050561">
    <property type="entry name" value="PTP"/>
</dbReference>
<comment type="caution">
    <text evidence="3">The sequence shown here is derived from an EMBL/GenBank/DDBJ whole genome shotgun (WGS) entry which is preliminary data.</text>
</comment>
<dbReference type="InterPro" id="IPR000387">
    <property type="entry name" value="Tyr_Pase_dom"/>
</dbReference>
<dbReference type="eggNOG" id="COG2453">
    <property type="taxonomic scope" value="Bacteria"/>
</dbReference>
<dbReference type="Proteomes" id="UP000023430">
    <property type="component" value="Unassembled WGS sequence"/>
</dbReference>
<dbReference type="InterPro" id="IPR057023">
    <property type="entry name" value="PTP-SAK"/>
</dbReference>
<dbReference type="SUPFAM" id="SSF52799">
    <property type="entry name" value="(Phosphotyrosine protein) phosphatases II"/>
    <property type="match status" value="1"/>
</dbReference>
<dbReference type="PROSITE" id="PS50056">
    <property type="entry name" value="TYR_PHOSPHATASE_2"/>
    <property type="match status" value="1"/>
</dbReference>
<evidence type="ECO:0000256" key="1">
    <source>
        <dbReference type="ARBA" id="ARBA00022801"/>
    </source>
</evidence>
<protein>
    <submittedName>
        <fullName evidence="3">Protein phosphatase</fullName>
    </submittedName>
</protein>
<dbReference type="PROSITE" id="PS00383">
    <property type="entry name" value="TYR_PHOSPHATASE_1"/>
    <property type="match status" value="1"/>
</dbReference>
<gene>
    <name evidence="3" type="ORF">RISW2_19585</name>
</gene>
<dbReference type="STRING" id="1449351.RISW2_19585"/>
<keyword evidence="1" id="KW-0378">Hydrolase</keyword>
<dbReference type="Pfam" id="PF22784">
    <property type="entry name" value="PTP-SAK"/>
    <property type="match status" value="1"/>
</dbReference>
<sequence>MTVIHALPVGGGILALAPLPGASGDYRGDLGHVLNWTPAVVVSLTTEVEMLAVGAQALGAQLQERATRWVHLPVADMGVPDDAFMARWPEVSAFARRALMGGGRVLVHCHAGRGRSGMVALRLMIEAGEAPDEALERLRGVVPGAVETAAQMDWANRADRGAARFVRARTS</sequence>
<name>X7FAW0_9RHOB</name>
<dbReference type="InterPro" id="IPR016130">
    <property type="entry name" value="Tyr_Pase_AS"/>
</dbReference>
<dbReference type="AlphaFoldDB" id="X7FAW0"/>
<dbReference type="InterPro" id="IPR029021">
    <property type="entry name" value="Prot-tyrosine_phosphatase-like"/>
</dbReference>
<evidence type="ECO:0000313" key="4">
    <source>
        <dbReference type="Proteomes" id="UP000023430"/>
    </source>
</evidence>
<feature type="domain" description="Tyrosine specific protein phosphatases" evidence="2">
    <location>
        <begin position="102"/>
        <end position="153"/>
    </location>
</feature>
<dbReference type="GO" id="GO:0016791">
    <property type="term" value="F:phosphatase activity"/>
    <property type="evidence" value="ECO:0007669"/>
    <property type="project" value="UniProtKB-ARBA"/>
</dbReference>
<dbReference type="Gene3D" id="3.90.190.10">
    <property type="entry name" value="Protein tyrosine phosphatase superfamily"/>
    <property type="match status" value="1"/>
</dbReference>
<dbReference type="PANTHER" id="PTHR23339">
    <property type="entry name" value="TYROSINE SPECIFIC PROTEIN PHOSPHATASE AND DUAL SPECIFICITY PROTEIN PHOSPHATASE"/>
    <property type="match status" value="1"/>
</dbReference>
<dbReference type="EMBL" id="JAME01000006">
    <property type="protein sequence ID" value="ETX29863.1"/>
    <property type="molecule type" value="Genomic_DNA"/>
</dbReference>
<accession>X7FAW0</accession>
<reference evidence="3 4" key="1">
    <citation type="submission" date="2014-01" db="EMBL/GenBank/DDBJ databases">
        <title>Roseivivax isoporae LMG 25204 Genome Sequencing.</title>
        <authorList>
            <person name="Lai Q."/>
            <person name="Li G."/>
            <person name="Shao Z."/>
        </authorList>
    </citation>
    <scope>NUCLEOTIDE SEQUENCE [LARGE SCALE GENOMIC DNA]</scope>
    <source>
        <strain evidence="3 4">LMG 25204</strain>
    </source>
</reference>
<keyword evidence="4" id="KW-1185">Reference proteome</keyword>